<dbReference type="Proteomes" id="UP000053240">
    <property type="component" value="Unassembled WGS sequence"/>
</dbReference>
<gene>
    <name evidence="9" type="ORF">RR48_12455</name>
</gene>
<evidence type="ECO:0000256" key="1">
    <source>
        <dbReference type="ARBA" id="ARBA00004123"/>
    </source>
</evidence>
<sequence>MWNKLQDSPPFYLQFSQTNGYEISITDYITLYTVNILENEFITILKESNPKLEITDKELMDNGVNMLSNLENIKDLRINTADGHLKLYICKFFVYPFRLNLTLHEAPKEIFFQKVTQHLLRTIIELRTIEQKLRESLKKKDEEIDKYNMKGYKIEKYRRTTVFNEEEHLKMHEVFQKNGVVPQDIPISLLEKKGENKESILHMKQETNGIHDVQVKQEATTSEATVEANTIQNIPKIDIKEDIKSELQNNISPLKKRKKELNL</sequence>
<dbReference type="GO" id="GO:0045027">
    <property type="term" value="F:DNA end binding"/>
    <property type="evidence" value="ECO:0007669"/>
    <property type="project" value="TreeGrafter"/>
</dbReference>
<dbReference type="InterPro" id="IPR052287">
    <property type="entry name" value="NHEJ_factor"/>
</dbReference>
<keyword evidence="4" id="KW-0234">DNA repair</keyword>
<dbReference type="InterPro" id="IPR015381">
    <property type="entry name" value="XLF-like_N"/>
</dbReference>
<evidence type="ECO:0000313" key="9">
    <source>
        <dbReference type="EMBL" id="KPJ18944.1"/>
    </source>
</evidence>
<dbReference type="PANTHER" id="PTHR32235:SF1">
    <property type="entry name" value="NON-HOMOLOGOUS END-JOINING FACTOR 1"/>
    <property type="match status" value="1"/>
</dbReference>
<reference evidence="9 10" key="1">
    <citation type="journal article" date="2015" name="Nat. Commun.">
        <title>Outbred genome sequencing and CRISPR/Cas9 gene editing in butterflies.</title>
        <authorList>
            <person name="Li X."/>
            <person name="Fan D."/>
            <person name="Zhang W."/>
            <person name="Liu G."/>
            <person name="Zhang L."/>
            <person name="Zhao L."/>
            <person name="Fang X."/>
            <person name="Chen L."/>
            <person name="Dong Y."/>
            <person name="Chen Y."/>
            <person name="Ding Y."/>
            <person name="Zhao R."/>
            <person name="Feng M."/>
            <person name="Zhu Y."/>
            <person name="Feng Y."/>
            <person name="Jiang X."/>
            <person name="Zhu D."/>
            <person name="Xiang H."/>
            <person name="Feng X."/>
            <person name="Li S."/>
            <person name="Wang J."/>
            <person name="Zhang G."/>
            <person name="Kronforst M.R."/>
            <person name="Wang W."/>
        </authorList>
    </citation>
    <scope>NUCLEOTIDE SEQUENCE [LARGE SCALE GENOMIC DNA]</scope>
    <source>
        <strain evidence="9">Ya'a_city_454_Pm</strain>
        <tissue evidence="9">Whole body</tissue>
    </source>
</reference>
<dbReference type="EMBL" id="KQ459984">
    <property type="protein sequence ID" value="KPJ18944.1"/>
    <property type="molecule type" value="Genomic_DNA"/>
</dbReference>
<evidence type="ECO:0000259" key="8">
    <source>
        <dbReference type="Pfam" id="PF09302"/>
    </source>
</evidence>
<evidence type="ECO:0000256" key="5">
    <source>
        <dbReference type="ARBA" id="ARBA00023242"/>
    </source>
</evidence>
<dbReference type="AlphaFoldDB" id="A0A194RNF4"/>
<comment type="subcellular location">
    <subcellularLocation>
        <location evidence="1">Nucleus</location>
    </subcellularLocation>
</comment>
<comment type="similarity">
    <text evidence="6">Belongs to the XRCC4-XLF family. XLF subfamily.</text>
</comment>
<dbReference type="GO" id="GO:0006303">
    <property type="term" value="P:double-strand break repair via nonhomologous end joining"/>
    <property type="evidence" value="ECO:0007669"/>
    <property type="project" value="TreeGrafter"/>
</dbReference>
<dbReference type="KEGG" id="pmac:106720715"/>
<keyword evidence="10" id="KW-1185">Reference proteome</keyword>
<evidence type="ECO:0000256" key="4">
    <source>
        <dbReference type="ARBA" id="ARBA00023204"/>
    </source>
</evidence>
<dbReference type="Pfam" id="PF09302">
    <property type="entry name" value="XLF"/>
    <property type="match status" value="1"/>
</dbReference>
<evidence type="ECO:0000256" key="7">
    <source>
        <dbReference type="ARBA" id="ARBA00044529"/>
    </source>
</evidence>
<evidence type="ECO:0000256" key="6">
    <source>
        <dbReference type="ARBA" id="ARBA00025747"/>
    </source>
</evidence>
<dbReference type="PANTHER" id="PTHR32235">
    <property type="entry name" value="NON-HOMOLOGOUS END-JOINING FACTOR 1"/>
    <property type="match status" value="1"/>
</dbReference>
<proteinExistence type="inferred from homology"/>
<dbReference type="STRING" id="76193.A0A194RNF4"/>
<evidence type="ECO:0000256" key="2">
    <source>
        <dbReference type="ARBA" id="ARBA00022763"/>
    </source>
</evidence>
<dbReference type="InParanoid" id="A0A194RNF4"/>
<keyword evidence="5" id="KW-0539">Nucleus</keyword>
<evidence type="ECO:0000313" key="10">
    <source>
        <dbReference type="Proteomes" id="UP000053240"/>
    </source>
</evidence>
<feature type="domain" description="XLF-like N-terminal" evidence="8">
    <location>
        <begin position="1"/>
        <end position="86"/>
    </location>
</feature>
<keyword evidence="2" id="KW-0227">DNA damage</keyword>
<name>A0A194RNF4_PAPMA</name>
<dbReference type="Gene3D" id="1.10.287.450">
    <property type="entry name" value="Helix hairpin bin"/>
    <property type="match status" value="1"/>
</dbReference>
<accession>A0A194RNF4</accession>
<dbReference type="CDD" id="cd22285">
    <property type="entry name" value="HD_XLF_N"/>
    <property type="match status" value="1"/>
</dbReference>
<dbReference type="InterPro" id="IPR038051">
    <property type="entry name" value="XRCC4-like_N_sf"/>
</dbReference>
<dbReference type="Gene3D" id="2.170.210.10">
    <property type="entry name" value="DNA double-strand break repair and VJ recombination XRCC4, N-terminal"/>
    <property type="match status" value="1"/>
</dbReference>
<protein>
    <recommendedName>
        <fullName evidence="7">Non-homologous end-joining factor 1</fullName>
    </recommendedName>
</protein>
<organism evidence="9 10">
    <name type="scientific">Papilio machaon</name>
    <name type="common">Old World swallowtail butterfly</name>
    <dbReference type="NCBI Taxonomy" id="76193"/>
    <lineage>
        <taxon>Eukaryota</taxon>
        <taxon>Metazoa</taxon>
        <taxon>Ecdysozoa</taxon>
        <taxon>Arthropoda</taxon>
        <taxon>Hexapoda</taxon>
        <taxon>Insecta</taxon>
        <taxon>Pterygota</taxon>
        <taxon>Neoptera</taxon>
        <taxon>Endopterygota</taxon>
        <taxon>Lepidoptera</taxon>
        <taxon>Glossata</taxon>
        <taxon>Ditrysia</taxon>
        <taxon>Papilionoidea</taxon>
        <taxon>Papilionidae</taxon>
        <taxon>Papilioninae</taxon>
        <taxon>Papilio</taxon>
    </lineage>
</organism>
<dbReference type="GO" id="GO:0032807">
    <property type="term" value="C:DNA ligase IV complex"/>
    <property type="evidence" value="ECO:0007669"/>
    <property type="project" value="TreeGrafter"/>
</dbReference>
<keyword evidence="3" id="KW-0238">DNA-binding</keyword>
<evidence type="ECO:0000256" key="3">
    <source>
        <dbReference type="ARBA" id="ARBA00023125"/>
    </source>
</evidence>
<dbReference type="OrthoDB" id="2155935at2759"/>